<dbReference type="HOGENOM" id="CLU_2447174_0_0_1"/>
<dbReference type="PROSITE" id="PS50102">
    <property type="entry name" value="RRM"/>
    <property type="match status" value="1"/>
</dbReference>
<keyword evidence="1" id="KW-0694">RNA-binding</keyword>
<dbReference type="SUPFAM" id="SSF54928">
    <property type="entry name" value="RNA-binding domain, RBD"/>
    <property type="match status" value="1"/>
</dbReference>
<feature type="compositionally biased region" description="Basic and acidic residues" evidence="2">
    <location>
        <begin position="15"/>
        <end position="24"/>
    </location>
</feature>
<dbReference type="InterPro" id="IPR000504">
    <property type="entry name" value="RRM_dom"/>
</dbReference>
<dbReference type="Proteomes" id="UP000006038">
    <property type="component" value="Chromosome 9"/>
</dbReference>
<dbReference type="GO" id="GO:0003723">
    <property type="term" value="F:RNA binding"/>
    <property type="evidence" value="ECO:0007669"/>
    <property type="project" value="UniProtKB-UniRule"/>
</dbReference>
<dbReference type="Gramene" id="OB09G10520.1">
    <property type="protein sequence ID" value="OB09G10520.1"/>
    <property type="gene ID" value="OB09G10520"/>
</dbReference>
<accession>J3MVM4</accession>
<evidence type="ECO:0000256" key="2">
    <source>
        <dbReference type="SAM" id="MobiDB-lite"/>
    </source>
</evidence>
<keyword evidence="5" id="KW-1185">Reference proteome</keyword>
<reference evidence="4" key="1">
    <citation type="journal article" date="2013" name="Nat. Commun.">
        <title>Whole-genome sequencing of Oryza brachyantha reveals mechanisms underlying Oryza genome evolution.</title>
        <authorList>
            <person name="Chen J."/>
            <person name="Huang Q."/>
            <person name="Gao D."/>
            <person name="Wang J."/>
            <person name="Lang Y."/>
            <person name="Liu T."/>
            <person name="Li B."/>
            <person name="Bai Z."/>
            <person name="Luis Goicoechea J."/>
            <person name="Liang C."/>
            <person name="Chen C."/>
            <person name="Zhang W."/>
            <person name="Sun S."/>
            <person name="Liao Y."/>
            <person name="Zhang X."/>
            <person name="Yang L."/>
            <person name="Song C."/>
            <person name="Wang M."/>
            <person name="Shi J."/>
            <person name="Liu G."/>
            <person name="Liu J."/>
            <person name="Zhou H."/>
            <person name="Zhou W."/>
            <person name="Yu Q."/>
            <person name="An N."/>
            <person name="Chen Y."/>
            <person name="Cai Q."/>
            <person name="Wang B."/>
            <person name="Liu B."/>
            <person name="Min J."/>
            <person name="Huang Y."/>
            <person name="Wu H."/>
            <person name="Li Z."/>
            <person name="Zhang Y."/>
            <person name="Yin Y."/>
            <person name="Song W."/>
            <person name="Jiang J."/>
            <person name="Jackson S.A."/>
            <person name="Wing R.A."/>
            <person name="Wang J."/>
            <person name="Chen M."/>
        </authorList>
    </citation>
    <scope>NUCLEOTIDE SEQUENCE [LARGE SCALE GENOMIC DNA]</scope>
    <source>
        <strain evidence="4">cv. IRGC 101232</strain>
    </source>
</reference>
<evidence type="ECO:0000313" key="5">
    <source>
        <dbReference type="Proteomes" id="UP000006038"/>
    </source>
</evidence>
<dbReference type="InterPro" id="IPR012677">
    <property type="entry name" value="Nucleotide-bd_a/b_plait_sf"/>
</dbReference>
<evidence type="ECO:0000259" key="3">
    <source>
        <dbReference type="PROSITE" id="PS50102"/>
    </source>
</evidence>
<feature type="domain" description="RRM" evidence="3">
    <location>
        <begin position="28"/>
        <end position="90"/>
    </location>
</feature>
<name>J3MVM4_ORYBR</name>
<dbReference type="AlphaFoldDB" id="J3MVM4"/>
<dbReference type="InterPro" id="IPR035979">
    <property type="entry name" value="RBD_domain_sf"/>
</dbReference>
<evidence type="ECO:0000256" key="1">
    <source>
        <dbReference type="PROSITE-ProRule" id="PRU00176"/>
    </source>
</evidence>
<reference evidence="4" key="2">
    <citation type="submission" date="2013-04" db="UniProtKB">
        <authorList>
            <consortium name="EnsemblPlants"/>
        </authorList>
    </citation>
    <scope>IDENTIFICATION</scope>
</reference>
<dbReference type="Gene3D" id="3.30.70.330">
    <property type="match status" value="1"/>
</dbReference>
<feature type="region of interest" description="Disordered" evidence="2">
    <location>
        <begin position="1"/>
        <end position="24"/>
    </location>
</feature>
<protein>
    <recommendedName>
        <fullName evidence="3">RRM domain-containing protein</fullName>
    </recommendedName>
</protein>
<dbReference type="eggNOG" id="KOG0144">
    <property type="taxonomic scope" value="Eukaryota"/>
</dbReference>
<evidence type="ECO:0000313" key="4">
    <source>
        <dbReference type="EnsemblPlants" id="OB09G10520.1"/>
    </source>
</evidence>
<dbReference type="EnsemblPlants" id="OB09G10520.1">
    <property type="protein sequence ID" value="OB09G10520.1"/>
    <property type="gene ID" value="OB09G10520"/>
</dbReference>
<organism evidence="4">
    <name type="scientific">Oryza brachyantha</name>
    <name type="common">malo sina</name>
    <dbReference type="NCBI Taxonomy" id="4533"/>
    <lineage>
        <taxon>Eukaryota</taxon>
        <taxon>Viridiplantae</taxon>
        <taxon>Streptophyta</taxon>
        <taxon>Embryophyta</taxon>
        <taxon>Tracheophyta</taxon>
        <taxon>Spermatophyta</taxon>
        <taxon>Magnoliopsida</taxon>
        <taxon>Liliopsida</taxon>
        <taxon>Poales</taxon>
        <taxon>Poaceae</taxon>
        <taxon>BOP clade</taxon>
        <taxon>Oryzoideae</taxon>
        <taxon>Oryzeae</taxon>
        <taxon>Oryzinae</taxon>
        <taxon>Oryza</taxon>
    </lineage>
</organism>
<dbReference type="STRING" id="4533.J3MVM4"/>
<proteinExistence type="predicted"/>
<dbReference type="Pfam" id="PF00076">
    <property type="entry name" value="RRM_1"/>
    <property type="match status" value="1"/>
</dbReference>
<sequence>GEPGSGPRHRYGSGRSDHSDHDNRSNYVKLFIGSVPRTATEDDVRPLFEEHGDVVEVALIKDRKTGEQQGKAKHFFLNIITISVSLSFRS</sequence>